<protein>
    <submittedName>
        <fullName evidence="2">Uncharacterized protein</fullName>
    </submittedName>
</protein>
<sequence>MSSAKHGFAIVTPASRGLGFAFAHQLLARTQLPVIATARKNCNEIREWLLSSNGIPKDSEKRLKMIEVDVTGTVQTNLVWAKYESTISAMADTIRKEYPDTPLRLGLTVPGTLHVEKSPSQIDSAGALDSFKVNSLGPLLLMKHLSQFMPSKSAPAFPKTEFTAAAGSETQLELPSHAIYAMMAARVGSISDNSSGGWYSYRASKAAVFQLAKSFDLYLRTKSAQRAIAVALHPGTVRTDFTKEFWGGREMLEPADSAEKLLQVLLGLSAETNGGRGRCWDWKGEEVLP</sequence>
<dbReference type="EMBL" id="MDYN01000012">
    <property type="protein sequence ID" value="OQD84666.1"/>
    <property type="molecule type" value="Genomic_DNA"/>
</dbReference>
<dbReference type="SUPFAM" id="SSF51735">
    <property type="entry name" value="NAD(P)-binding Rossmann-fold domains"/>
    <property type="match status" value="1"/>
</dbReference>
<evidence type="ECO:0000313" key="2">
    <source>
        <dbReference type="EMBL" id="OQD84666.1"/>
    </source>
</evidence>
<dbReference type="InterPro" id="IPR002347">
    <property type="entry name" value="SDR_fam"/>
</dbReference>
<accession>A0A1V6Q785</accession>
<dbReference type="PANTHER" id="PTHR43544:SF12">
    <property type="entry name" value="NAD(P)-BINDING ROSSMANN-FOLD SUPERFAMILY PROTEIN"/>
    <property type="match status" value="1"/>
</dbReference>
<gene>
    <name evidence="2" type="ORF">PENANT_c012G10319</name>
</gene>
<dbReference type="PANTHER" id="PTHR43544">
    <property type="entry name" value="SHORT-CHAIN DEHYDROGENASE/REDUCTASE"/>
    <property type="match status" value="1"/>
</dbReference>
<keyword evidence="3" id="KW-1185">Reference proteome</keyword>
<name>A0A1V6Q785_9EURO</name>
<organism evidence="2 3">
    <name type="scientific">Penicillium antarcticum</name>
    <dbReference type="NCBI Taxonomy" id="416450"/>
    <lineage>
        <taxon>Eukaryota</taxon>
        <taxon>Fungi</taxon>
        <taxon>Dikarya</taxon>
        <taxon>Ascomycota</taxon>
        <taxon>Pezizomycotina</taxon>
        <taxon>Eurotiomycetes</taxon>
        <taxon>Eurotiomycetidae</taxon>
        <taxon>Eurotiales</taxon>
        <taxon>Aspergillaceae</taxon>
        <taxon>Penicillium</taxon>
    </lineage>
</organism>
<dbReference type="PRINTS" id="PR00081">
    <property type="entry name" value="GDHRDH"/>
</dbReference>
<dbReference type="AlphaFoldDB" id="A0A1V6Q785"/>
<dbReference type="InterPro" id="IPR051468">
    <property type="entry name" value="Fungal_SecMetab_SDRs"/>
</dbReference>
<dbReference type="InterPro" id="IPR036291">
    <property type="entry name" value="NAD(P)-bd_dom_sf"/>
</dbReference>
<comment type="caution">
    <text evidence="2">The sequence shown here is derived from an EMBL/GenBank/DDBJ whole genome shotgun (WGS) entry which is preliminary data.</text>
</comment>
<dbReference type="Gene3D" id="3.40.50.720">
    <property type="entry name" value="NAD(P)-binding Rossmann-like Domain"/>
    <property type="match status" value="1"/>
</dbReference>
<proteinExistence type="inferred from homology"/>
<comment type="similarity">
    <text evidence="1">Belongs to the short-chain dehydrogenases/reductases (SDR) family.</text>
</comment>
<dbReference type="GO" id="GO:0016491">
    <property type="term" value="F:oxidoreductase activity"/>
    <property type="evidence" value="ECO:0007669"/>
    <property type="project" value="TreeGrafter"/>
</dbReference>
<dbReference type="Proteomes" id="UP000191672">
    <property type="component" value="Unassembled WGS sequence"/>
</dbReference>
<reference evidence="3" key="1">
    <citation type="journal article" date="2017" name="Nat. Microbiol.">
        <title>Global analysis of biosynthetic gene clusters reveals vast potential of secondary metabolite production in Penicillium species.</title>
        <authorList>
            <person name="Nielsen J.C."/>
            <person name="Grijseels S."/>
            <person name="Prigent S."/>
            <person name="Ji B."/>
            <person name="Dainat J."/>
            <person name="Nielsen K.F."/>
            <person name="Frisvad J.C."/>
            <person name="Workman M."/>
            <person name="Nielsen J."/>
        </authorList>
    </citation>
    <scope>NUCLEOTIDE SEQUENCE [LARGE SCALE GENOMIC DNA]</scope>
    <source>
        <strain evidence="3">IBT 31811</strain>
    </source>
</reference>
<evidence type="ECO:0000313" key="3">
    <source>
        <dbReference type="Proteomes" id="UP000191672"/>
    </source>
</evidence>
<dbReference type="GO" id="GO:0005737">
    <property type="term" value="C:cytoplasm"/>
    <property type="evidence" value="ECO:0007669"/>
    <property type="project" value="TreeGrafter"/>
</dbReference>
<evidence type="ECO:0000256" key="1">
    <source>
        <dbReference type="ARBA" id="ARBA00006484"/>
    </source>
</evidence>